<keyword evidence="5" id="KW-1185">Reference proteome</keyword>
<protein>
    <submittedName>
        <fullName evidence="4">Plasmid partitioning protein RepB</fullName>
    </submittedName>
</protein>
<dbReference type="NCBIfam" id="TIGR00180">
    <property type="entry name" value="parB_part"/>
    <property type="match status" value="1"/>
</dbReference>
<evidence type="ECO:0000256" key="1">
    <source>
        <dbReference type="ARBA" id="ARBA00006295"/>
    </source>
</evidence>
<dbReference type="Proteomes" id="UP000305041">
    <property type="component" value="Unassembled WGS sequence"/>
</dbReference>
<organism evidence="4 5">
    <name type="scientific">Parasedimentitalea maritima</name>
    <dbReference type="NCBI Taxonomy" id="2578117"/>
    <lineage>
        <taxon>Bacteria</taxon>
        <taxon>Pseudomonadati</taxon>
        <taxon>Pseudomonadota</taxon>
        <taxon>Alphaproteobacteria</taxon>
        <taxon>Rhodobacterales</taxon>
        <taxon>Paracoccaceae</taxon>
        <taxon>Parasedimentitalea</taxon>
    </lineage>
</organism>
<dbReference type="NCBIfam" id="TIGR03454">
    <property type="entry name" value="partition_RepB"/>
    <property type="match status" value="1"/>
</dbReference>
<dbReference type="Gene3D" id="3.90.1530.30">
    <property type="match status" value="1"/>
</dbReference>
<proteinExistence type="inferred from homology"/>
<dbReference type="InterPro" id="IPR011111">
    <property type="entry name" value="Plasmid_RepB"/>
</dbReference>
<name>A0ABY2UQG5_9RHOB</name>
<dbReference type="Pfam" id="PF07506">
    <property type="entry name" value="RepB"/>
    <property type="match status" value="1"/>
</dbReference>
<dbReference type="PANTHER" id="PTHR33375">
    <property type="entry name" value="CHROMOSOME-PARTITIONING PROTEIN PARB-RELATED"/>
    <property type="match status" value="1"/>
</dbReference>
<dbReference type="InterPro" id="IPR037972">
    <property type="entry name" value="RepB_N"/>
</dbReference>
<dbReference type="Pfam" id="PF02195">
    <property type="entry name" value="ParB_N"/>
    <property type="match status" value="1"/>
</dbReference>
<dbReference type="InterPro" id="IPR017819">
    <property type="entry name" value="Plasmid_partition_RepB"/>
</dbReference>
<evidence type="ECO:0000259" key="3">
    <source>
        <dbReference type="SMART" id="SM00470"/>
    </source>
</evidence>
<feature type="region of interest" description="Disordered" evidence="2">
    <location>
        <begin position="11"/>
        <end position="30"/>
    </location>
</feature>
<dbReference type="InterPro" id="IPR004437">
    <property type="entry name" value="ParB/RepB/Spo0J"/>
</dbReference>
<sequence length="310" mass="33982">MARKNLLKGLIEGTTEAAPPVGEQRQRVDSAKPRYTTGAIGAVNQSIAALKSRSVADIDARMIDTAGMQDRLDTADDDLHMLTQSIRDYGQQVPVLLRPNPNDPERYQVVYGRRRVAALRTLGLPVKALVRVLDDRALVIAQGQENAARKDLSFIEKANFARQMRDGGYDRKVICDALHMDKTLISRMLSVTDRIPVDLIEAIGAAPTVGRDRWLKLADKINGRDLLAAAQGASSEARFDAAMAALVTPRHTAPPARSHTLDSGTELAKSARKGGKTVLTLHSKAAPGFDDWLVENLNQLHRNWLDGRDN</sequence>
<dbReference type="Gene3D" id="1.10.10.2830">
    <property type="match status" value="1"/>
</dbReference>
<comment type="caution">
    <text evidence="4">The sequence shown here is derived from an EMBL/GenBank/DDBJ whole genome shotgun (WGS) entry which is preliminary data.</text>
</comment>
<dbReference type="InterPro" id="IPR050336">
    <property type="entry name" value="Chromosome_partition/occlusion"/>
</dbReference>
<dbReference type="SUPFAM" id="SSF109709">
    <property type="entry name" value="KorB DNA-binding domain-like"/>
    <property type="match status" value="1"/>
</dbReference>
<dbReference type="CDD" id="cd16405">
    <property type="entry name" value="RepB_like_N"/>
    <property type="match status" value="1"/>
</dbReference>
<comment type="similarity">
    <text evidence="1">Belongs to the ParB family.</text>
</comment>
<feature type="domain" description="ParB-like N-terminal" evidence="3">
    <location>
        <begin position="56"/>
        <end position="147"/>
    </location>
</feature>
<dbReference type="SMART" id="SM00470">
    <property type="entry name" value="ParB"/>
    <property type="match status" value="1"/>
</dbReference>
<evidence type="ECO:0000313" key="4">
    <source>
        <dbReference type="EMBL" id="TLP55513.1"/>
    </source>
</evidence>
<dbReference type="EMBL" id="VAUA01000015">
    <property type="protein sequence ID" value="TLP55513.1"/>
    <property type="molecule type" value="Genomic_DNA"/>
</dbReference>
<gene>
    <name evidence="4" type="primary">repB</name>
    <name evidence="4" type="ORF">FEE96_22615</name>
</gene>
<dbReference type="RefSeq" id="WP_138165390.1">
    <property type="nucleotide sequence ID" value="NZ_VAUA01000015.1"/>
</dbReference>
<dbReference type="InterPro" id="IPR036086">
    <property type="entry name" value="ParB/Sulfiredoxin_sf"/>
</dbReference>
<evidence type="ECO:0000256" key="2">
    <source>
        <dbReference type="SAM" id="MobiDB-lite"/>
    </source>
</evidence>
<reference evidence="4 5" key="1">
    <citation type="submission" date="2019-05" db="EMBL/GenBank/DDBJ databases">
        <title>Draft genome sequence of Pelagicola sp. DSW4-44.</title>
        <authorList>
            <person name="Oh J."/>
        </authorList>
    </citation>
    <scope>NUCLEOTIDE SEQUENCE [LARGE SCALE GENOMIC DNA]</scope>
    <source>
        <strain evidence="4 5">DSW4-44</strain>
    </source>
</reference>
<evidence type="ECO:0000313" key="5">
    <source>
        <dbReference type="Proteomes" id="UP000305041"/>
    </source>
</evidence>
<accession>A0ABY2UQG5</accession>
<dbReference type="SUPFAM" id="SSF110849">
    <property type="entry name" value="ParB/Sulfiredoxin"/>
    <property type="match status" value="1"/>
</dbReference>
<dbReference type="PANTHER" id="PTHR33375:SF1">
    <property type="entry name" value="CHROMOSOME-PARTITIONING PROTEIN PARB-RELATED"/>
    <property type="match status" value="1"/>
</dbReference>
<dbReference type="InterPro" id="IPR003115">
    <property type="entry name" value="ParB_N"/>
</dbReference>